<proteinExistence type="predicted"/>
<dbReference type="Proteomes" id="UP000032142">
    <property type="component" value="Unassembled WGS sequence"/>
</dbReference>
<evidence type="ECO:0000313" key="2">
    <source>
        <dbReference type="Proteomes" id="UP000032142"/>
    </source>
</evidence>
<reference evidence="2" key="1">
    <citation type="submission" date="2014-09" db="EMBL/GenBank/DDBJ databases">
        <authorList>
            <person name="Mudge J."/>
            <person name="Ramaraj T."/>
            <person name="Lindquist I.E."/>
            <person name="Bharti A.K."/>
            <person name="Sundararajan A."/>
            <person name="Cameron C.T."/>
            <person name="Woodward J.E."/>
            <person name="May G.D."/>
            <person name="Brubaker C."/>
            <person name="Broadhvest J."/>
            <person name="Wilkins T.A."/>
        </authorList>
    </citation>
    <scope>NUCLEOTIDE SEQUENCE</scope>
    <source>
        <strain evidence="2">cv. AKA8401</strain>
    </source>
</reference>
<dbReference type="AlphaFoldDB" id="A0A0B0PPG2"/>
<dbReference type="EMBL" id="KN439002">
    <property type="protein sequence ID" value="KHG26895.1"/>
    <property type="molecule type" value="Genomic_DNA"/>
</dbReference>
<organism evidence="1 2">
    <name type="scientific">Gossypium arboreum</name>
    <name type="common">Tree cotton</name>
    <name type="synonym">Gossypium nanking</name>
    <dbReference type="NCBI Taxonomy" id="29729"/>
    <lineage>
        <taxon>Eukaryota</taxon>
        <taxon>Viridiplantae</taxon>
        <taxon>Streptophyta</taxon>
        <taxon>Embryophyta</taxon>
        <taxon>Tracheophyta</taxon>
        <taxon>Spermatophyta</taxon>
        <taxon>Magnoliopsida</taxon>
        <taxon>eudicotyledons</taxon>
        <taxon>Gunneridae</taxon>
        <taxon>Pentapetalae</taxon>
        <taxon>rosids</taxon>
        <taxon>malvids</taxon>
        <taxon>Malvales</taxon>
        <taxon>Malvaceae</taxon>
        <taxon>Malvoideae</taxon>
        <taxon>Gossypium</taxon>
    </lineage>
</organism>
<evidence type="ECO:0000313" key="1">
    <source>
        <dbReference type="EMBL" id="KHG26895.1"/>
    </source>
</evidence>
<protein>
    <submittedName>
        <fullName evidence="1">Uncharacterized protein</fullName>
    </submittedName>
</protein>
<name>A0A0B0PPG2_GOSAR</name>
<sequence>MPCVQLRGPFREIRVLG</sequence>
<gene>
    <name evidence="1" type="ORF">F383_08380</name>
</gene>
<accession>A0A0B0PPG2</accession>
<keyword evidence="2" id="KW-1185">Reference proteome</keyword>